<dbReference type="GO" id="GO:0016020">
    <property type="term" value="C:membrane"/>
    <property type="evidence" value="ECO:0007669"/>
    <property type="project" value="InterPro"/>
</dbReference>
<dbReference type="InterPro" id="IPR034804">
    <property type="entry name" value="SQR/QFR_C/D"/>
</dbReference>
<sequence>MLLKHILSPDKVTYMIKPYHSSTKLLIPLTSICFINNNFNDNNSVQKSYLSKILYTTNIINIGFHSYISCSSIISDYIKPKKIMFLTRVFNLKLHILSYIGLSCLVNL</sequence>
<organism evidence="1">
    <name type="scientific">viral metagenome</name>
    <dbReference type="NCBI Taxonomy" id="1070528"/>
    <lineage>
        <taxon>unclassified sequences</taxon>
        <taxon>metagenomes</taxon>
        <taxon>organismal metagenomes</taxon>
    </lineage>
</organism>
<dbReference type="Gene3D" id="1.20.1300.10">
    <property type="entry name" value="Fumarate reductase/succinate dehydrogenase, transmembrane subunit"/>
    <property type="match status" value="1"/>
</dbReference>
<proteinExistence type="predicted"/>
<protein>
    <submittedName>
        <fullName evidence="1">Uncharacterized protein</fullName>
    </submittedName>
</protein>
<dbReference type="EMBL" id="MN741025">
    <property type="protein sequence ID" value="QHU23160.1"/>
    <property type="molecule type" value="Genomic_DNA"/>
</dbReference>
<dbReference type="AlphaFoldDB" id="A0A6C0L2U0"/>
<evidence type="ECO:0000313" key="1">
    <source>
        <dbReference type="EMBL" id="QHU23160.1"/>
    </source>
</evidence>
<accession>A0A6C0L2U0</accession>
<name>A0A6C0L2U0_9ZZZZ</name>
<reference evidence="1" key="1">
    <citation type="journal article" date="2020" name="Nature">
        <title>Giant virus diversity and host interactions through global metagenomics.</title>
        <authorList>
            <person name="Schulz F."/>
            <person name="Roux S."/>
            <person name="Paez-Espino D."/>
            <person name="Jungbluth S."/>
            <person name="Walsh D.A."/>
            <person name="Denef V.J."/>
            <person name="McMahon K.D."/>
            <person name="Konstantinidis K.T."/>
            <person name="Eloe-Fadrosh E.A."/>
            <person name="Kyrpides N.C."/>
            <person name="Woyke T."/>
        </authorList>
    </citation>
    <scope>NUCLEOTIDE SEQUENCE</scope>
    <source>
        <strain evidence="1">GVMAG-S-ERX555907-63</strain>
    </source>
</reference>